<keyword evidence="3 6" id="KW-0812">Transmembrane</keyword>
<evidence type="ECO:0000313" key="9">
    <source>
        <dbReference type="Proteomes" id="UP000231134"/>
    </source>
</evidence>
<dbReference type="PANTHER" id="PTHR47371">
    <property type="entry name" value="LIPOTEICHOIC ACID SYNTHASE"/>
    <property type="match status" value="1"/>
</dbReference>
<keyword evidence="5 6" id="KW-0472">Membrane</keyword>
<dbReference type="Proteomes" id="UP000231134">
    <property type="component" value="Unassembled WGS sequence"/>
</dbReference>
<dbReference type="InterPro" id="IPR017850">
    <property type="entry name" value="Alkaline_phosphatase_core_sf"/>
</dbReference>
<keyword evidence="4 6" id="KW-1133">Transmembrane helix</keyword>
<proteinExistence type="predicted"/>
<evidence type="ECO:0000256" key="2">
    <source>
        <dbReference type="ARBA" id="ARBA00022475"/>
    </source>
</evidence>
<accession>A0A2M9A828</accession>
<evidence type="ECO:0000313" key="8">
    <source>
        <dbReference type="EMBL" id="PJJ41869.1"/>
    </source>
</evidence>
<comment type="caution">
    <text evidence="8">The sequence shown here is derived from an EMBL/GenBank/DDBJ whole genome shotgun (WGS) entry which is preliminary data.</text>
</comment>
<dbReference type="GO" id="GO:0005886">
    <property type="term" value="C:plasma membrane"/>
    <property type="evidence" value="ECO:0007669"/>
    <property type="project" value="UniProtKB-SubCell"/>
</dbReference>
<reference evidence="8 9" key="1">
    <citation type="submission" date="2017-11" db="EMBL/GenBank/DDBJ databases">
        <title>Animal gut microbial communities from fecal samples from Wisconsin, USA.</title>
        <authorList>
            <person name="Neumann A."/>
        </authorList>
    </citation>
    <scope>NUCLEOTIDE SEQUENCE [LARGE SCALE GENOMIC DNA]</scope>
    <source>
        <strain evidence="8 9">UWS3</strain>
    </source>
</reference>
<feature type="transmembrane region" description="Helical" evidence="6">
    <location>
        <begin position="189"/>
        <end position="211"/>
    </location>
</feature>
<dbReference type="Pfam" id="PF00884">
    <property type="entry name" value="Sulfatase"/>
    <property type="match status" value="1"/>
</dbReference>
<dbReference type="InterPro" id="IPR000917">
    <property type="entry name" value="Sulfatase_N"/>
</dbReference>
<keyword evidence="2" id="KW-1003">Cell membrane</keyword>
<organism evidence="8 9">
    <name type="scientific">Hallerella succinigenes</name>
    <dbReference type="NCBI Taxonomy" id="1896222"/>
    <lineage>
        <taxon>Bacteria</taxon>
        <taxon>Pseudomonadati</taxon>
        <taxon>Fibrobacterota</taxon>
        <taxon>Fibrobacteria</taxon>
        <taxon>Fibrobacterales</taxon>
        <taxon>Fibrobacteraceae</taxon>
        <taxon>Hallerella</taxon>
    </lineage>
</organism>
<feature type="transmembrane region" description="Helical" evidence="6">
    <location>
        <begin position="56"/>
        <end position="86"/>
    </location>
</feature>
<dbReference type="EMBL" id="PGEX01000001">
    <property type="protein sequence ID" value="PJJ41869.1"/>
    <property type="molecule type" value="Genomic_DNA"/>
</dbReference>
<dbReference type="AlphaFoldDB" id="A0A2M9A828"/>
<evidence type="ECO:0000256" key="3">
    <source>
        <dbReference type="ARBA" id="ARBA00022692"/>
    </source>
</evidence>
<dbReference type="RefSeq" id="WP_100425787.1">
    <property type="nucleotide sequence ID" value="NZ_PGEX01000001.1"/>
</dbReference>
<gene>
    <name evidence="8" type="ORF">BGX16_1872</name>
</gene>
<name>A0A2M9A828_9BACT</name>
<evidence type="ECO:0000256" key="5">
    <source>
        <dbReference type="ARBA" id="ARBA00023136"/>
    </source>
</evidence>
<evidence type="ECO:0000256" key="4">
    <source>
        <dbReference type="ARBA" id="ARBA00022989"/>
    </source>
</evidence>
<evidence type="ECO:0000256" key="1">
    <source>
        <dbReference type="ARBA" id="ARBA00004651"/>
    </source>
</evidence>
<dbReference type="SUPFAM" id="SSF53649">
    <property type="entry name" value="Alkaline phosphatase-like"/>
    <property type="match status" value="1"/>
</dbReference>
<keyword evidence="9" id="KW-1185">Reference proteome</keyword>
<feature type="transmembrane region" description="Helical" evidence="6">
    <location>
        <begin position="21"/>
        <end position="41"/>
    </location>
</feature>
<dbReference type="InterPro" id="IPR050448">
    <property type="entry name" value="OpgB/LTA_synthase_biosynth"/>
</dbReference>
<dbReference type="Gene3D" id="3.40.720.10">
    <property type="entry name" value="Alkaline Phosphatase, subunit A"/>
    <property type="match status" value="1"/>
</dbReference>
<evidence type="ECO:0000256" key="6">
    <source>
        <dbReference type="SAM" id="Phobius"/>
    </source>
</evidence>
<dbReference type="PANTHER" id="PTHR47371:SF3">
    <property type="entry name" value="PHOSPHOGLYCEROL TRANSFERASE I"/>
    <property type="match status" value="1"/>
</dbReference>
<evidence type="ECO:0000259" key="7">
    <source>
        <dbReference type="Pfam" id="PF00884"/>
    </source>
</evidence>
<comment type="subcellular location">
    <subcellularLocation>
        <location evidence="1">Cell membrane</location>
        <topology evidence="1">Multi-pass membrane protein</topology>
    </subcellularLocation>
</comment>
<feature type="transmembrane region" description="Helical" evidence="6">
    <location>
        <begin position="98"/>
        <end position="119"/>
    </location>
</feature>
<dbReference type="CDD" id="cd16015">
    <property type="entry name" value="LTA_synthase"/>
    <property type="match status" value="1"/>
</dbReference>
<protein>
    <submittedName>
        <fullName evidence="8">Sulfatase-like protein</fullName>
    </submittedName>
</protein>
<feature type="domain" description="Sulfatase N-terminal" evidence="7">
    <location>
        <begin position="300"/>
        <end position="568"/>
    </location>
</feature>
<sequence length="662" mass="74382">MKKFISAVTGKMAEFAPWKNLVFISLAFWGSHILLRFLLLFRNNPYGFPFVSKPDWYIFHAICLDFLWIGKALLVFALFTVLFGYIQSKILKKLSKNKHRVCTVLYTIFHSAILLTTLLDNEVQRFLGSHLSFGLANTYKDTSSIVMFYDYVANDLSVPFLQFFVLALILPATYGLYRLIRKGLGNRSLKIPLIAMCIFYVASHLFVYVIWTGNARMTKLRPVVTLVYNDLFPAKKSEHLNATDVAVLGKAYQQLWQKVQGDSLWEFDSSEIGQKLPLYRIPKTALAESEALKARRAEKPNIIFFLLESHRGLNVGFMNPNEPSPTPFLDSIAKHSHAWVRMHASGLPTTGGVLSTHLGIPHHSKLAEATDLAHVNLPSFASVLTDSGYTTHYFSAADPAWDNLGVWMAKWYTAEHYDRNFEDDSSFFDKTVSAIRDSLATGDKPFLATIMSRSNHYPFNFAAGMTDEEKNRPLQERIKVTMHYTDRQLARFIHSIENEPWYKNTYVIIMADHGFPLGENDVSTMNGSAYSNATWIPFVIHGKGLEPAIDTATTAQIDVGVTILELAGLAVPNVSMGHNLLRGYGSGLSLGAYSKVADIGFDGYRLIDRYPLNSGNVDGLFAEGDTHQKKDLAAEKTAEVKRLEALIDTLIKISDYTLETGF</sequence>
<feature type="transmembrane region" description="Helical" evidence="6">
    <location>
        <begin position="156"/>
        <end position="177"/>
    </location>
</feature>